<proteinExistence type="inferred from homology"/>
<organism evidence="5">
    <name type="scientific">Singulisphaera sp. Ch08</name>
    <dbReference type="NCBI Taxonomy" id="3120278"/>
    <lineage>
        <taxon>Bacteria</taxon>
        <taxon>Pseudomonadati</taxon>
        <taxon>Planctomycetota</taxon>
        <taxon>Planctomycetia</taxon>
        <taxon>Isosphaerales</taxon>
        <taxon>Isosphaeraceae</taxon>
        <taxon>Singulisphaera</taxon>
    </lineage>
</organism>
<dbReference type="InterPro" id="IPR008334">
    <property type="entry name" value="5'-Nucleotdase_C"/>
</dbReference>
<dbReference type="InterPro" id="IPR004843">
    <property type="entry name" value="Calcineurin-like_PHP"/>
</dbReference>
<dbReference type="EMBL" id="CP155447">
    <property type="protein sequence ID" value="XBH02887.1"/>
    <property type="molecule type" value="Genomic_DNA"/>
</dbReference>
<keyword evidence="1 2" id="KW-0732">Signal</keyword>
<keyword evidence="2" id="KW-0378">Hydrolase</keyword>
<evidence type="ECO:0000313" key="5">
    <source>
        <dbReference type="EMBL" id="XBH02887.1"/>
    </source>
</evidence>
<dbReference type="InterPro" id="IPR029052">
    <property type="entry name" value="Metallo-depent_PP-like"/>
</dbReference>
<evidence type="ECO:0000259" key="4">
    <source>
        <dbReference type="Pfam" id="PF02872"/>
    </source>
</evidence>
<dbReference type="GO" id="GO:0030288">
    <property type="term" value="C:outer membrane-bounded periplasmic space"/>
    <property type="evidence" value="ECO:0007669"/>
    <property type="project" value="TreeGrafter"/>
</dbReference>
<dbReference type="Gene3D" id="3.60.21.10">
    <property type="match status" value="1"/>
</dbReference>
<name>A0AAU7CBP2_9BACT</name>
<dbReference type="PANTHER" id="PTHR11575:SF24">
    <property type="entry name" value="5'-NUCLEOTIDASE"/>
    <property type="match status" value="1"/>
</dbReference>
<comment type="similarity">
    <text evidence="2">Belongs to the 5'-nucleotidase family.</text>
</comment>
<dbReference type="Gene3D" id="3.90.780.10">
    <property type="entry name" value="5'-Nucleotidase, C-terminal domain"/>
    <property type="match status" value="1"/>
</dbReference>
<dbReference type="GO" id="GO:0016787">
    <property type="term" value="F:hydrolase activity"/>
    <property type="evidence" value="ECO:0007669"/>
    <property type="project" value="UniProtKB-KW"/>
</dbReference>
<dbReference type="RefSeq" id="WP_406695628.1">
    <property type="nucleotide sequence ID" value="NZ_CP155447.1"/>
</dbReference>
<evidence type="ECO:0000256" key="1">
    <source>
        <dbReference type="ARBA" id="ARBA00022729"/>
    </source>
</evidence>
<feature type="domain" description="Calcineurin-like phosphoesterase" evidence="3">
    <location>
        <begin position="38"/>
        <end position="253"/>
    </location>
</feature>
<dbReference type="GO" id="GO:0000166">
    <property type="term" value="F:nucleotide binding"/>
    <property type="evidence" value="ECO:0007669"/>
    <property type="project" value="UniProtKB-KW"/>
</dbReference>
<dbReference type="PRINTS" id="PR01607">
    <property type="entry name" value="APYRASEFAMLY"/>
</dbReference>
<evidence type="ECO:0000259" key="3">
    <source>
        <dbReference type="Pfam" id="PF00149"/>
    </source>
</evidence>
<feature type="signal peptide" evidence="2">
    <location>
        <begin position="1"/>
        <end position="23"/>
    </location>
</feature>
<dbReference type="InterPro" id="IPR006179">
    <property type="entry name" value="5_nucleotidase/apyrase"/>
</dbReference>
<keyword evidence="2" id="KW-0547">Nucleotide-binding</keyword>
<dbReference type="SUPFAM" id="SSF55816">
    <property type="entry name" value="5'-nucleotidase (syn. UDP-sugar hydrolase), C-terminal domain"/>
    <property type="match status" value="1"/>
</dbReference>
<evidence type="ECO:0000256" key="2">
    <source>
        <dbReference type="RuleBase" id="RU362119"/>
    </source>
</evidence>
<dbReference type="SUPFAM" id="SSF56300">
    <property type="entry name" value="Metallo-dependent phosphatases"/>
    <property type="match status" value="1"/>
</dbReference>
<accession>A0AAU7CBP2</accession>
<feature type="domain" description="5'-Nucleotidase C-terminal" evidence="4">
    <location>
        <begin position="328"/>
        <end position="466"/>
    </location>
</feature>
<dbReference type="AlphaFoldDB" id="A0AAU7CBP2"/>
<gene>
    <name evidence="5" type="ORF">V5E97_31935</name>
</gene>
<reference evidence="5" key="1">
    <citation type="submission" date="2024-05" db="EMBL/GenBank/DDBJ databases">
        <title>Planctomycetes of the genus Singulisphaera possess chitinolytic capabilities.</title>
        <authorList>
            <person name="Ivanova A."/>
        </authorList>
    </citation>
    <scope>NUCLEOTIDE SEQUENCE</scope>
    <source>
        <strain evidence="5">Ch08T</strain>
    </source>
</reference>
<dbReference type="Pfam" id="PF00149">
    <property type="entry name" value="Metallophos"/>
    <property type="match status" value="1"/>
</dbReference>
<dbReference type="InterPro" id="IPR036907">
    <property type="entry name" value="5'-Nucleotdase_C_sf"/>
</dbReference>
<dbReference type="GO" id="GO:0009166">
    <property type="term" value="P:nucleotide catabolic process"/>
    <property type="evidence" value="ECO:0007669"/>
    <property type="project" value="InterPro"/>
</dbReference>
<dbReference type="PANTHER" id="PTHR11575">
    <property type="entry name" value="5'-NUCLEOTIDASE-RELATED"/>
    <property type="match status" value="1"/>
</dbReference>
<sequence length="541" mass="59317">MFALKTILTLAFVGMLLAGNAAAQPASRAPADGERSITLAYIADLHAQLEPHAEHFWHGVKEETATAGGVARIASAIEAIRQQRPGRVLFMDAGDTIQGSADAAWTEGRTVVGPINAMKLDLGIPGNWEVVYGAKPLEERAREFHHPLIAANLRDAKSNKLIFPPYLVKEVGGVRIGVLGFTDPDVPERQPPSYSKGLSFDGDEVLPPLIDELRNREKVDVVVLLTHVGLPKSIRLAETLKGVDFVFSGDTHERTYEPIVRGETWVVEPGSFGSFLGRLDLTVRAGKVVDRKWELIELRADRFAEDLEVKRVVDETLAPMRPRLDKIIGHTAVPLMRYNVVETSLDDVLSDALREAAGTEIALSNGFRFAPPLPAGPVRESDLWNWYPITTKLKLGKVTGRQLRAFWERELEHVFATDPTKLFGGWVPRPSGMTLRFAAHAPAGQRIRELRVGGIPVEDDRAYTLVACEREGDADDKLCRIPHVREPRVLALDAHQAVRQFLAKHSPLAAPEGGRVVAVDLPPVVRSQAIPSSPPVGAGSR</sequence>
<protein>
    <submittedName>
        <fullName evidence="5">Bifunctional metallophosphatase/5'-nucleotidase</fullName>
    </submittedName>
</protein>
<feature type="chain" id="PRO_5043096934" evidence="2">
    <location>
        <begin position="24"/>
        <end position="541"/>
    </location>
</feature>
<dbReference type="Pfam" id="PF02872">
    <property type="entry name" value="5_nucleotid_C"/>
    <property type="match status" value="1"/>
</dbReference>